<dbReference type="EMBL" id="GQ919031">
    <property type="protein sequence ID" value="ACX71173.1"/>
    <property type="molecule type" value="Genomic_DNA"/>
</dbReference>
<dbReference type="Proteomes" id="UP000298310">
    <property type="component" value="Segment"/>
</dbReference>
<evidence type="ECO:0000313" key="2">
    <source>
        <dbReference type="Proteomes" id="UP000298310"/>
    </source>
</evidence>
<gene>
    <name evidence="1" type="ORF">pZL12.96</name>
</gene>
<dbReference type="KEGG" id="vg:80142712"/>
<sequence length="124" mass="14255">MTTPDTVAPLWGTDHPYYAAEGNHYKPGLHNLFDSWADFTETTFYNGDRDLNLLYRWDWRKPGHHDWDGTETLLLFFILQRKAIACSAELPVSDADEPAVRAWLTECAAHMRLLWEPLLPAPAV</sequence>
<evidence type="ECO:0000313" key="1">
    <source>
        <dbReference type="EMBL" id="ACX71173.1"/>
    </source>
</evidence>
<reference evidence="1 2" key="1">
    <citation type="journal article" date="2010" name="J. Bacteriol.">
        <title>Characterization of the replication, transfer, and plasmid/lytic phage cycle of the Streptomyces plasmid-phage pZL12.</title>
        <authorList>
            <person name="Zhong L."/>
            <person name="Cheng Q."/>
            <person name="Tian X."/>
            <person name="Zhao L."/>
            <person name="Qin Z."/>
        </authorList>
    </citation>
    <scope>NUCLEOTIDE SEQUENCE [LARGE SCALE GENOMIC DNA]</scope>
</reference>
<accession>D0UWK1</accession>
<keyword evidence="2" id="KW-1185">Reference proteome</keyword>
<name>D0UWK1_9CAUD</name>
<proteinExistence type="predicted"/>
<protein>
    <submittedName>
        <fullName evidence="1">Uncharacterized protein</fullName>
    </submittedName>
</protein>
<organism evidence="1 2">
    <name type="scientific">Streptomyces phage ZL12</name>
    <dbReference type="NCBI Taxonomy" id="2570911"/>
    <lineage>
        <taxon>Viruses</taxon>
        <taxon>Duplodnaviria</taxon>
        <taxon>Heunggongvirae</taxon>
        <taxon>Uroviricota</taxon>
        <taxon>Caudoviricetes</taxon>
        <taxon>Fuzanglongvirus</taxon>
        <taxon>Fuzanglongvirus ZL12</taxon>
    </lineage>
</organism>